<protein>
    <submittedName>
        <fullName evidence="2">Uncharacterized protein</fullName>
    </submittedName>
</protein>
<dbReference type="EMBL" id="JBJJXI010000106">
    <property type="protein sequence ID" value="KAL3392334.1"/>
    <property type="molecule type" value="Genomic_DNA"/>
</dbReference>
<sequence length="170" mass="18234">MAAKKKMGSRVRKNKTKKGSGLKSKKVKFLTFLGDVKKTMSSGSNSIAMALKNARAAIKARGGRKNIILPRVLPISDKIGGSLAFLIPLFAGLSATGALASWAANIAKAVNQAKIAKSELHEMKNHNRKMEAIALGKGLFLKSAKKGYGLYLNSHKQGRGLCLKKKKTSK</sequence>
<organism evidence="2 3">
    <name type="scientific">Trichogramma kaykai</name>
    <dbReference type="NCBI Taxonomy" id="54128"/>
    <lineage>
        <taxon>Eukaryota</taxon>
        <taxon>Metazoa</taxon>
        <taxon>Ecdysozoa</taxon>
        <taxon>Arthropoda</taxon>
        <taxon>Hexapoda</taxon>
        <taxon>Insecta</taxon>
        <taxon>Pterygota</taxon>
        <taxon>Neoptera</taxon>
        <taxon>Endopterygota</taxon>
        <taxon>Hymenoptera</taxon>
        <taxon>Apocrita</taxon>
        <taxon>Proctotrupomorpha</taxon>
        <taxon>Chalcidoidea</taxon>
        <taxon>Trichogrammatidae</taxon>
        <taxon>Trichogramma</taxon>
    </lineage>
</organism>
<evidence type="ECO:0000313" key="2">
    <source>
        <dbReference type="EMBL" id="KAL3392334.1"/>
    </source>
</evidence>
<proteinExistence type="predicted"/>
<reference evidence="2 3" key="1">
    <citation type="journal article" date="2024" name="bioRxiv">
        <title>A reference genome for Trichogramma kaykai: A tiny desert-dwelling parasitoid wasp with competing sex-ratio distorters.</title>
        <authorList>
            <person name="Culotta J."/>
            <person name="Lindsey A.R."/>
        </authorList>
    </citation>
    <scope>NUCLEOTIDE SEQUENCE [LARGE SCALE GENOMIC DNA]</scope>
    <source>
        <strain evidence="2 3">KSX58</strain>
    </source>
</reference>
<evidence type="ECO:0000313" key="3">
    <source>
        <dbReference type="Proteomes" id="UP001627154"/>
    </source>
</evidence>
<dbReference type="Proteomes" id="UP001627154">
    <property type="component" value="Unassembled WGS sequence"/>
</dbReference>
<dbReference type="AlphaFoldDB" id="A0ABD2WHZ6"/>
<evidence type="ECO:0000256" key="1">
    <source>
        <dbReference type="SAM" id="MobiDB-lite"/>
    </source>
</evidence>
<name>A0ABD2WHZ6_9HYME</name>
<comment type="caution">
    <text evidence="2">The sequence shown here is derived from an EMBL/GenBank/DDBJ whole genome shotgun (WGS) entry which is preliminary data.</text>
</comment>
<keyword evidence="3" id="KW-1185">Reference proteome</keyword>
<accession>A0ABD2WHZ6</accession>
<gene>
    <name evidence="2" type="ORF">TKK_013160</name>
</gene>
<feature type="region of interest" description="Disordered" evidence="1">
    <location>
        <begin position="1"/>
        <end position="22"/>
    </location>
</feature>